<evidence type="ECO:0000313" key="2">
    <source>
        <dbReference type="EMBL" id="TBV04721.1"/>
    </source>
</evidence>
<reference evidence="2 3" key="1">
    <citation type="submission" date="2018-06" db="EMBL/GenBank/DDBJ databases">
        <title>Three novel Pseudomonas species isolated from symptomatic oak.</title>
        <authorList>
            <person name="Bueno-Gonzalez V."/>
            <person name="Brady C."/>
        </authorList>
    </citation>
    <scope>NUCLEOTIDE SEQUENCE [LARGE SCALE GENOMIC DNA]</scope>
    <source>
        <strain evidence="2 3">P26B</strain>
    </source>
</reference>
<organism evidence="2 3">
    <name type="scientific">Phytopseudomonas dryadis</name>
    <dbReference type="NCBI Taxonomy" id="2487520"/>
    <lineage>
        <taxon>Bacteria</taxon>
        <taxon>Pseudomonadati</taxon>
        <taxon>Pseudomonadota</taxon>
        <taxon>Gammaproteobacteria</taxon>
        <taxon>Pseudomonadales</taxon>
        <taxon>Pseudomonadaceae</taxon>
        <taxon>Phytopseudomonas</taxon>
    </lineage>
</organism>
<evidence type="ECO:0000313" key="3">
    <source>
        <dbReference type="Proteomes" id="UP000291334"/>
    </source>
</evidence>
<feature type="compositionally biased region" description="Low complexity" evidence="1">
    <location>
        <begin position="238"/>
        <end position="265"/>
    </location>
</feature>
<name>A0ABY1Z572_9GAMM</name>
<protein>
    <submittedName>
        <fullName evidence="2">DUF1631 domain-containing protein</fullName>
    </submittedName>
</protein>
<sequence length="763" mass="85012">MSNQGTPPRPPNAPRTLASRGIQPRFSELGQSCRKLVLNRLAASLTRAFAQVDDTLFECAEKAENNQVQTLFLDNMRSIRKLRPQIERHYHQAISQTFSDFLDGKLEPHPALPELDAEQLTLVQNEDYEETLQVTNMVSQVKDRCAQALFALDQRLALLNNGKPLDEDSNPFGPRMIAQAFRHALAPCPLPLRIKTVLYMLFDRHVMHDLDAVYATLNQRLVEAGVLPELKYTAARNATPARAATRSDSAAAETARRQPTAAAPTGHAPRDLDAPPPADLAQWLDSLNALLEAYRRQQPSPFLLGGTPSMASFGPASAKRTYSASALLEALDRMQRQSAEELAQRMQKPQQVARLKADLHQQLTELRDEPQPHKLEAGATDVVDLVGMLFDFILDDDDLPDSCKTALSHLHTPYLKIALQDKALFTQPQHPARKLLNAMAQVGALYGDEGEEHGLLAKMHGVVERVIRDFAGDLQLFEALLTEFNAFAHTVQQKVELRERRAVDAAKGRDKLLAARQSAARVIAHSLDQHLPPALIRHFLEQTWIDVLAFIQLRHGDASDEWQRASDVAERLAWSGTLLDAEQHAHLQRLRAGMLEELRKGLLLLGGYHDDGIRRLLQDLVACQDAVQARQPLASAELDPPPSPLGSMPGKDTVLAPQNGSLTPHAQLLAKELGRIEFGTWFEFSADGQTRPLKLSWYSTTTLNYLFVDHGGQRATIKPLVQLAREMEQGLVRILPPDRAAPLVDRAFAAIYRVLQRFTSRRT</sequence>
<dbReference type="RefSeq" id="WP_131175617.1">
    <property type="nucleotide sequence ID" value="NZ_QJUM01000015.1"/>
</dbReference>
<feature type="region of interest" description="Disordered" evidence="1">
    <location>
        <begin position="238"/>
        <end position="279"/>
    </location>
</feature>
<evidence type="ECO:0000256" key="1">
    <source>
        <dbReference type="SAM" id="MobiDB-lite"/>
    </source>
</evidence>
<dbReference type="InterPro" id="IPR012434">
    <property type="entry name" value="DUF1631"/>
</dbReference>
<gene>
    <name evidence="2" type="ORF">DNK34_14340</name>
</gene>
<dbReference type="Pfam" id="PF07793">
    <property type="entry name" value="DUF1631"/>
    <property type="match status" value="1"/>
</dbReference>
<dbReference type="EMBL" id="QJUM01000015">
    <property type="protein sequence ID" value="TBV04721.1"/>
    <property type="molecule type" value="Genomic_DNA"/>
</dbReference>
<keyword evidence="3" id="KW-1185">Reference proteome</keyword>
<dbReference type="Proteomes" id="UP000291334">
    <property type="component" value="Unassembled WGS sequence"/>
</dbReference>
<comment type="caution">
    <text evidence="2">The sequence shown here is derived from an EMBL/GenBank/DDBJ whole genome shotgun (WGS) entry which is preliminary data.</text>
</comment>
<accession>A0ABY1Z572</accession>
<proteinExistence type="predicted"/>